<evidence type="ECO:0000256" key="1">
    <source>
        <dbReference type="ARBA" id="ARBA00023015"/>
    </source>
</evidence>
<name>A0A224XBG4_9LACT</name>
<dbReference type="InterPro" id="IPR007737">
    <property type="entry name" value="Mga_HTH"/>
</dbReference>
<dbReference type="AlphaFoldDB" id="A0A224XBG4"/>
<feature type="domain" description="Mga helix-turn-helix" evidence="3">
    <location>
        <begin position="79"/>
        <end position="161"/>
    </location>
</feature>
<accession>A0A224XBG4</accession>
<keyword evidence="2" id="KW-0804">Transcription</keyword>
<evidence type="ECO:0000256" key="2">
    <source>
        <dbReference type="ARBA" id="ARBA00023163"/>
    </source>
</evidence>
<reference evidence="5" key="1">
    <citation type="submission" date="2017-08" db="EMBL/GenBank/DDBJ databases">
        <title>Draft genome sequence of Lactococcus sp. strain Rs-Y01, isolated from the gut of the lower termite Reticulitermes speratus.</title>
        <authorList>
            <person name="Ohkuma M."/>
            <person name="Yuki M."/>
        </authorList>
    </citation>
    <scope>NUCLEOTIDE SEQUENCE [LARGE SCALE GENOMIC DNA]</scope>
    <source>
        <strain evidence="5">Rs-Y01</strain>
    </source>
</reference>
<dbReference type="Proteomes" id="UP000218689">
    <property type="component" value="Unassembled WGS sequence"/>
</dbReference>
<organism evidence="4 5">
    <name type="scientific">Pseudolactococcus reticulitermitis</name>
    <dbReference type="NCBI Taxonomy" id="2025039"/>
    <lineage>
        <taxon>Bacteria</taxon>
        <taxon>Bacillati</taxon>
        <taxon>Bacillota</taxon>
        <taxon>Bacilli</taxon>
        <taxon>Lactobacillales</taxon>
        <taxon>Streptococcaceae</taxon>
        <taxon>Pseudolactococcus</taxon>
    </lineage>
</organism>
<dbReference type="InterPro" id="IPR036388">
    <property type="entry name" value="WH-like_DNA-bd_sf"/>
</dbReference>
<dbReference type="InterPro" id="IPR050661">
    <property type="entry name" value="BglG_antiterminators"/>
</dbReference>
<evidence type="ECO:0000313" key="4">
    <source>
        <dbReference type="EMBL" id="GAX47484.1"/>
    </source>
</evidence>
<sequence>MKIDVFLDKKEAMQIDIIRQLLFHAGKMPSKNLAELVGLTQHALKDYLADISQMCQSLGARFDLKLEQKQVTLAFSTDINLDKIMLAYLDQSLGYQILRFVFEHKKFSTFQLTQEFNSSEATIFRKLRDLNQSLQPFNIGIRNGQLVGDELQIRYFYYQLFLLVDSGFSSNDLAVTKLVAELQPEFQQSFSKIALKRLSCWLFVTRHRLQVANSDNARLTEIQDRFETDKLYQIIQGVVRDYLNETVNFVGKHEGAMFYCFLITFDILGEENFARYDLTRRKKISTAVLDTYSREMIVMHYGYQKLSISDEKRLTYQLSQVHARALYFRGQLATYESERLTFYYQQHVTPELAQLIAKLIATTQENLGIQRSHTDFLWLNYASILIAIDLSLHENISVGIELSNLPTLGQSLYYFLLAELSSLTQVHFEKYRQHHYYDLILTTTKKPISVKANYYYLSEFLSAYDIAQIKTKIKAIKHEKNHRR</sequence>
<proteinExistence type="predicted"/>
<keyword evidence="5" id="KW-1185">Reference proteome</keyword>
<dbReference type="Gene3D" id="1.10.10.10">
    <property type="entry name" value="Winged helix-like DNA-binding domain superfamily/Winged helix DNA-binding domain"/>
    <property type="match status" value="1"/>
</dbReference>
<protein>
    <recommendedName>
        <fullName evidence="3">Mga helix-turn-helix domain-containing protein</fullName>
    </recommendedName>
</protein>
<evidence type="ECO:0000259" key="3">
    <source>
        <dbReference type="Pfam" id="PF05043"/>
    </source>
</evidence>
<comment type="caution">
    <text evidence="4">The sequence shown here is derived from an EMBL/GenBank/DDBJ whole genome shotgun (WGS) entry which is preliminary data.</text>
</comment>
<dbReference type="PANTHER" id="PTHR30185:SF18">
    <property type="entry name" value="TRANSCRIPTIONAL REGULATOR MTLR"/>
    <property type="match status" value="1"/>
</dbReference>
<dbReference type="OrthoDB" id="2192016at2"/>
<dbReference type="EMBL" id="BEDT01000002">
    <property type="protein sequence ID" value="GAX47484.1"/>
    <property type="molecule type" value="Genomic_DNA"/>
</dbReference>
<gene>
    <name evidence="4" type="ORF">RsY01_1084</name>
</gene>
<evidence type="ECO:0000313" key="5">
    <source>
        <dbReference type="Proteomes" id="UP000218689"/>
    </source>
</evidence>
<dbReference type="Pfam" id="PF05043">
    <property type="entry name" value="Mga"/>
    <property type="match status" value="1"/>
</dbReference>
<dbReference type="RefSeq" id="WP_094784532.1">
    <property type="nucleotide sequence ID" value="NZ_BEDT01000002.1"/>
</dbReference>
<keyword evidence="1" id="KW-0805">Transcription regulation</keyword>
<dbReference type="PANTHER" id="PTHR30185">
    <property type="entry name" value="CRYPTIC BETA-GLUCOSIDE BGL OPERON ANTITERMINATOR"/>
    <property type="match status" value="1"/>
</dbReference>